<dbReference type="AlphaFoldDB" id="A0A2C9W252"/>
<gene>
    <name evidence="1" type="ORF">MANES_04G049300</name>
</gene>
<accession>A0A2C9W252</accession>
<evidence type="ECO:0000313" key="1">
    <source>
        <dbReference type="EMBL" id="OAY51997.1"/>
    </source>
</evidence>
<sequence>MVLCSLTHASLQNSNLETKIRLLFTHTDATSNTANHDSRYQPPSIAHQPLMRSPSLIPSPPSSLIMLSSITLRED</sequence>
<protein>
    <submittedName>
        <fullName evidence="1">Uncharacterized protein</fullName>
    </submittedName>
</protein>
<proteinExistence type="predicted"/>
<dbReference type="EMBL" id="CM004390">
    <property type="protein sequence ID" value="OAY51997.1"/>
    <property type="molecule type" value="Genomic_DNA"/>
</dbReference>
<organism evidence="1">
    <name type="scientific">Manihot esculenta</name>
    <name type="common">Cassava</name>
    <name type="synonym">Jatropha manihot</name>
    <dbReference type="NCBI Taxonomy" id="3983"/>
    <lineage>
        <taxon>Eukaryota</taxon>
        <taxon>Viridiplantae</taxon>
        <taxon>Streptophyta</taxon>
        <taxon>Embryophyta</taxon>
        <taxon>Tracheophyta</taxon>
        <taxon>Spermatophyta</taxon>
        <taxon>Magnoliopsida</taxon>
        <taxon>eudicotyledons</taxon>
        <taxon>Gunneridae</taxon>
        <taxon>Pentapetalae</taxon>
        <taxon>rosids</taxon>
        <taxon>fabids</taxon>
        <taxon>Malpighiales</taxon>
        <taxon>Euphorbiaceae</taxon>
        <taxon>Crotonoideae</taxon>
        <taxon>Manihoteae</taxon>
        <taxon>Manihot</taxon>
    </lineage>
</organism>
<name>A0A2C9W252_MANES</name>
<reference evidence="1" key="1">
    <citation type="submission" date="2016-02" db="EMBL/GenBank/DDBJ databases">
        <title>WGS assembly of Manihot esculenta.</title>
        <authorList>
            <person name="Bredeson J.V."/>
            <person name="Prochnik S.E."/>
            <person name="Lyons J.B."/>
            <person name="Schmutz J."/>
            <person name="Grimwood J."/>
            <person name="Vrebalov J."/>
            <person name="Bart R.S."/>
            <person name="Amuge T."/>
            <person name="Ferguson M.E."/>
            <person name="Green R."/>
            <person name="Putnam N."/>
            <person name="Stites J."/>
            <person name="Rounsley S."/>
            <person name="Rokhsar D.S."/>
        </authorList>
    </citation>
    <scope>NUCLEOTIDE SEQUENCE [LARGE SCALE GENOMIC DNA]</scope>
    <source>
        <tissue evidence="1">Leaf</tissue>
    </source>
</reference>